<keyword evidence="5" id="KW-1185">Reference proteome</keyword>
<feature type="domain" description="NADPH-dependent FMN reductase-like" evidence="3">
    <location>
        <begin position="5"/>
        <end position="146"/>
    </location>
</feature>
<dbReference type="OrthoDB" id="9059at2157"/>
<dbReference type="InterPro" id="IPR050712">
    <property type="entry name" value="NAD(P)H-dep_reductase"/>
</dbReference>
<accession>A0A4U5JGF6</accession>
<dbReference type="EMBL" id="QKNX01000001">
    <property type="protein sequence ID" value="TKR27905.1"/>
    <property type="molecule type" value="Genomic_DNA"/>
</dbReference>
<evidence type="ECO:0000256" key="2">
    <source>
        <dbReference type="ARBA" id="ARBA00038292"/>
    </source>
</evidence>
<dbReference type="InterPro" id="IPR029039">
    <property type="entry name" value="Flavoprotein-like_sf"/>
</dbReference>
<protein>
    <submittedName>
        <fullName evidence="4">NAD(P)H-dependent oxidoreductase</fullName>
    </submittedName>
</protein>
<name>A0A4U5JGF6_9EURY</name>
<dbReference type="Gene3D" id="3.40.50.360">
    <property type="match status" value="1"/>
</dbReference>
<dbReference type="RefSeq" id="WP_137275205.1">
    <property type="nucleotide sequence ID" value="NZ_QKNX01000001.1"/>
</dbReference>
<dbReference type="PANTHER" id="PTHR30543">
    <property type="entry name" value="CHROMATE REDUCTASE"/>
    <property type="match status" value="1"/>
</dbReference>
<reference evidence="4 5" key="1">
    <citation type="submission" date="2019-04" db="EMBL/GenBank/DDBJ databases">
        <title>Natronomonas sp. F20-122 a newhaloarchaeon isolated from a saline saltern of Isla Bacuta, Huelva, Spain.</title>
        <authorList>
            <person name="Duran-Viseras A."/>
            <person name="Sanchez-Porro C."/>
            <person name="Ventosa A."/>
        </authorList>
    </citation>
    <scope>NUCLEOTIDE SEQUENCE [LARGE SCALE GENOMIC DNA]</scope>
    <source>
        <strain evidence="4 5">F20-122</strain>
    </source>
</reference>
<comment type="cofactor">
    <cofactor evidence="1">
        <name>[4Fe-4S] cluster</name>
        <dbReference type="ChEBI" id="CHEBI:49883"/>
    </cofactor>
</comment>
<sequence length="194" mass="21210">MTEIRVAALVGSLRDGSYTRPACRHALDEAATYEAVETDLVDLRDVSLPVYDAADDEAGDAAELRARLRDADSIILGSPVYHGSYASALKNALDYCGFDEFEDTTVGLLCVAGGSFPTTTLDHLRAVSRALDAWVVPHQVAIPRAHRCFENGEIVDEDVRDRVEVLGRRMVEYASIEPDPRTIESTQNVGANDR</sequence>
<dbReference type="AlphaFoldDB" id="A0A4U5JGF6"/>
<evidence type="ECO:0000259" key="3">
    <source>
        <dbReference type="Pfam" id="PF03358"/>
    </source>
</evidence>
<dbReference type="GO" id="GO:0016491">
    <property type="term" value="F:oxidoreductase activity"/>
    <property type="evidence" value="ECO:0007669"/>
    <property type="project" value="InterPro"/>
</dbReference>
<evidence type="ECO:0000313" key="5">
    <source>
        <dbReference type="Proteomes" id="UP000308037"/>
    </source>
</evidence>
<evidence type="ECO:0000313" key="4">
    <source>
        <dbReference type="EMBL" id="TKR27905.1"/>
    </source>
</evidence>
<comment type="caution">
    <text evidence="4">The sequence shown here is derived from an EMBL/GenBank/DDBJ whole genome shotgun (WGS) entry which is preliminary data.</text>
</comment>
<dbReference type="GO" id="GO:0010181">
    <property type="term" value="F:FMN binding"/>
    <property type="evidence" value="ECO:0007669"/>
    <property type="project" value="TreeGrafter"/>
</dbReference>
<dbReference type="Pfam" id="PF03358">
    <property type="entry name" value="FMN_red"/>
    <property type="match status" value="1"/>
</dbReference>
<organism evidence="4 5">
    <name type="scientific">Natronomonas salsuginis</name>
    <dbReference type="NCBI Taxonomy" id="2217661"/>
    <lineage>
        <taxon>Archaea</taxon>
        <taxon>Methanobacteriati</taxon>
        <taxon>Methanobacteriota</taxon>
        <taxon>Stenosarchaea group</taxon>
        <taxon>Halobacteria</taxon>
        <taxon>Halobacteriales</taxon>
        <taxon>Natronomonadaceae</taxon>
        <taxon>Natronomonas</taxon>
    </lineage>
</organism>
<proteinExistence type="inferred from homology"/>
<evidence type="ECO:0000256" key="1">
    <source>
        <dbReference type="ARBA" id="ARBA00001966"/>
    </source>
</evidence>
<comment type="similarity">
    <text evidence="2">Belongs to the SsuE family. Isf subfamily.</text>
</comment>
<gene>
    <name evidence="4" type="ORF">DM868_02130</name>
</gene>
<dbReference type="GO" id="GO:0005829">
    <property type="term" value="C:cytosol"/>
    <property type="evidence" value="ECO:0007669"/>
    <property type="project" value="TreeGrafter"/>
</dbReference>
<dbReference type="InterPro" id="IPR005025">
    <property type="entry name" value="FMN_Rdtase-like_dom"/>
</dbReference>
<dbReference type="SUPFAM" id="SSF52218">
    <property type="entry name" value="Flavoproteins"/>
    <property type="match status" value="1"/>
</dbReference>
<dbReference type="PANTHER" id="PTHR30543:SF21">
    <property type="entry name" value="NAD(P)H-DEPENDENT FMN REDUCTASE LOT6"/>
    <property type="match status" value="1"/>
</dbReference>
<dbReference type="Proteomes" id="UP000308037">
    <property type="component" value="Unassembled WGS sequence"/>
</dbReference>